<keyword evidence="2" id="KW-1185">Reference proteome</keyword>
<dbReference type="RefSeq" id="WP_109307451.1">
    <property type="nucleotide sequence ID" value="NZ_BJUF01000072.1"/>
</dbReference>
<gene>
    <name evidence="1" type="ORF">DEX24_16340</name>
</gene>
<dbReference type="OrthoDB" id="2921521at2"/>
<sequence length="82" mass="10004">MEKITFLELLDILKRYDFYDWEDEGKKQYQFNLAMPEKLLEKLNFPEFYESFGIEAVQNRSAERNLKVAEWLEIVSLFIIFK</sequence>
<comment type="caution">
    <text evidence="1">The sequence shown here is derived from an EMBL/GenBank/DDBJ whole genome shotgun (WGS) entry which is preliminary data.</text>
</comment>
<accession>A0A2U3AFE3</accession>
<reference evidence="1 2" key="1">
    <citation type="submission" date="2018-05" db="EMBL/GenBank/DDBJ databases">
        <title>Kurthia sibirica genome sequence.</title>
        <authorList>
            <person name="Maclea K.S."/>
            <person name="Goen A.E."/>
        </authorList>
    </citation>
    <scope>NUCLEOTIDE SEQUENCE [LARGE SCALE GENOMIC DNA]</scope>
    <source>
        <strain evidence="1 2">ATCC 49154</strain>
    </source>
</reference>
<dbReference type="Proteomes" id="UP000245938">
    <property type="component" value="Unassembled WGS sequence"/>
</dbReference>
<protein>
    <submittedName>
        <fullName evidence="1">Uncharacterized protein</fullName>
    </submittedName>
</protein>
<evidence type="ECO:0000313" key="1">
    <source>
        <dbReference type="EMBL" id="PWI23234.1"/>
    </source>
</evidence>
<proteinExistence type="predicted"/>
<evidence type="ECO:0000313" key="2">
    <source>
        <dbReference type="Proteomes" id="UP000245938"/>
    </source>
</evidence>
<dbReference type="EMBL" id="QFVR01000038">
    <property type="protein sequence ID" value="PWI23234.1"/>
    <property type="molecule type" value="Genomic_DNA"/>
</dbReference>
<name>A0A2U3AFE3_9BACL</name>
<organism evidence="1 2">
    <name type="scientific">Kurthia sibirica</name>
    <dbReference type="NCBI Taxonomy" id="202750"/>
    <lineage>
        <taxon>Bacteria</taxon>
        <taxon>Bacillati</taxon>
        <taxon>Bacillota</taxon>
        <taxon>Bacilli</taxon>
        <taxon>Bacillales</taxon>
        <taxon>Caryophanaceae</taxon>
        <taxon>Kurthia</taxon>
    </lineage>
</organism>
<dbReference type="AlphaFoldDB" id="A0A2U3AFE3"/>